<name>A0ABP3LLK3_9ACTN</name>
<protein>
    <submittedName>
        <fullName evidence="2">Uncharacterized protein</fullName>
    </submittedName>
</protein>
<dbReference type="Proteomes" id="UP001500909">
    <property type="component" value="Unassembled WGS sequence"/>
</dbReference>
<comment type="caution">
    <text evidence="2">The sequence shown here is derived from an EMBL/GenBank/DDBJ whole genome shotgun (WGS) entry which is preliminary data.</text>
</comment>
<evidence type="ECO:0000256" key="1">
    <source>
        <dbReference type="SAM" id="MobiDB-lite"/>
    </source>
</evidence>
<dbReference type="RefSeq" id="WP_346100552.1">
    <property type="nucleotide sequence ID" value="NZ_BAAABY010000070.1"/>
</dbReference>
<reference evidence="3" key="1">
    <citation type="journal article" date="2019" name="Int. J. Syst. Evol. Microbiol.">
        <title>The Global Catalogue of Microorganisms (GCM) 10K type strain sequencing project: providing services to taxonomists for standard genome sequencing and annotation.</title>
        <authorList>
            <consortium name="The Broad Institute Genomics Platform"/>
            <consortium name="The Broad Institute Genome Sequencing Center for Infectious Disease"/>
            <person name="Wu L."/>
            <person name="Ma J."/>
        </authorList>
    </citation>
    <scope>NUCLEOTIDE SEQUENCE [LARGE SCALE GENOMIC DNA]</scope>
    <source>
        <strain evidence="3">JCM 4805</strain>
    </source>
</reference>
<feature type="region of interest" description="Disordered" evidence="1">
    <location>
        <begin position="44"/>
        <end position="68"/>
    </location>
</feature>
<evidence type="ECO:0000313" key="3">
    <source>
        <dbReference type="Proteomes" id="UP001500909"/>
    </source>
</evidence>
<gene>
    <name evidence="2" type="ORF">GCM10010361_78780</name>
</gene>
<accession>A0ABP3LLK3</accession>
<dbReference type="EMBL" id="BAAABY010000070">
    <property type="protein sequence ID" value="GAA0501432.1"/>
    <property type="molecule type" value="Genomic_DNA"/>
</dbReference>
<evidence type="ECO:0000313" key="2">
    <source>
        <dbReference type="EMBL" id="GAA0501432.1"/>
    </source>
</evidence>
<sequence>MPRTTPGPAPGQETYAARDTTGRLVIALLDPNQPHSPLHRALRNAHLEPETPPVRPPRLTLIEPETDP</sequence>
<keyword evidence="3" id="KW-1185">Reference proteome</keyword>
<organism evidence="2 3">
    <name type="scientific">Streptomyces olivaceiscleroticus</name>
    <dbReference type="NCBI Taxonomy" id="68245"/>
    <lineage>
        <taxon>Bacteria</taxon>
        <taxon>Bacillati</taxon>
        <taxon>Actinomycetota</taxon>
        <taxon>Actinomycetes</taxon>
        <taxon>Kitasatosporales</taxon>
        <taxon>Streptomycetaceae</taxon>
        <taxon>Streptomyces</taxon>
    </lineage>
</organism>
<proteinExistence type="predicted"/>